<dbReference type="GO" id="GO:0051539">
    <property type="term" value="F:4 iron, 4 sulfur cluster binding"/>
    <property type="evidence" value="ECO:0007669"/>
    <property type="project" value="UniProtKB-UniRule"/>
</dbReference>
<feature type="binding site" evidence="12">
    <location>
        <position position="288"/>
    </location>
    <ligand>
        <name>dimethylallyl diphosphate</name>
        <dbReference type="ChEBI" id="CHEBI:57623"/>
    </ligand>
</feature>
<comment type="pathway">
    <text evidence="12">Isoprenoid biosynthesis; isopentenyl diphosphate biosynthesis via DXP pathway; isopentenyl diphosphate from 1-deoxy-D-xylulose 5-phosphate: step 6/6.</text>
</comment>
<dbReference type="UniPathway" id="UPA00056">
    <property type="reaction ID" value="UER00097"/>
</dbReference>
<feature type="binding site" evidence="12">
    <location>
        <position position="408"/>
    </location>
    <ligand>
        <name>[4Fe-4S] cluster</name>
        <dbReference type="ChEBI" id="CHEBI:49883"/>
    </ligand>
</feature>
<evidence type="ECO:0000313" key="15">
    <source>
        <dbReference type="EMBL" id="SSC14057.1"/>
    </source>
</evidence>
<dbReference type="Proteomes" id="UP000250796">
    <property type="component" value="Chromosome MESINF"/>
</dbReference>
<evidence type="ECO:0000256" key="4">
    <source>
        <dbReference type="ARBA" id="ARBA00022723"/>
    </source>
</evidence>
<dbReference type="PANTHER" id="PTHR30426:SF0">
    <property type="entry name" value="4-HYDROXY-3-METHYLBUT-2-ENYL DIPHOSPHATE REDUCTASE"/>
    <property type="match status" value="1"/>
</dbReference>
<evidence type="ECO:0000256" key="5">
    <source>
        <dbReference type="ARBA" id="ARBA00022741"/>
    </source>
</evidence>
<dbReference type="CDD" id="cd02020">
    <property type="entry name" value="CMPK"/>
    <property type="match status" value="1"/>
</dbReference>
<comment type="catalytic activity">
    <reaction evidence="12">
        <text>dimethylallyl diphosphate + 2 oxidized [2Fe-2S]-[ferredoxin] + H2O = (2E)-4-hydroxy-3-methylbut-2-enyl diphosphate + 2 reduced [2Fe-2S]-[ferredoxin] + 2 H(+)</text>
        <dbReference type="Rhea" id="RHEA:24825"/>
        <dbReference type="Rhea" id="RHEA-COMP:10000"/>
        <dbReference type="Rhea" id="RHEA-COMP:10001"/>
        <dbReference type="ChEBI" id="CHEBI:15377"/>
        <dbReference type="ChEBI" id="CHEBI:15378"/>
        <dbReference type="ChEBI" id="CHEBI:33737"/>
        <dbReference type="ChEBI" id="CHEBI:33738"/>
        <dbReference type="ChEBI" id="CHEBI:57623"/>
        <dbReference type="ChEBI" id="CHEBI:128753"/>
        <dbReference type="EC" id="1.17.7.4"/>
    </reaction>
</comment>
<evidence type="ECO:0000256" key="11">
    <source>
        <dbReference type="ARBA" id="ARBA00048478"/>
    </source>
</evidence>
<comment type="cofactor">
    <cofactor evidence="12">
        <name>[4Fe-4S] cluster</name>
        <dbReference type="ChEBI" id="CHEBI:49883"/>
    </cofactor>
    <text evidence="12">Binds 1 [4Fe-4S] cluster per subunit.</text>
</comment>
<gene>
    <name evidence="13" type="primary">cmk</name>
    <name evidence="12" type="synonym">ispH</name>
    <name evidence="15" type="ORF">MESINF_2617</name>
</gene>
<dbReference type="EC" id="1.17.7.4" evidence="12"/>
<dbReference type="RefSeq" id="WP_169700348.1">
    <property type="nucleotide sequence ID" value="NZ_LS974202.1"/>
</dbReference>
<feature type="binding site" evidence="12">
    <location>
        <position position="379"/>
    </location>
    <ligand>
        <name>(2E)-4-hydroxy-3-methylbut-2-enyl diphosphate</name>
        <dbReference type="ChEBI" id="CHEBI:128753"/>
    </ligand>
</feature>
<dbReference type="GO" id="GO:0046872">
    <property type="term" value="F:metal ion binding"/>
    <property type="evidence" value="ECO:0007669"/>
    <property type="project" value="UniProtKB-KW"/>
</dbReference>
<dbReference type="GO" id="GO:0051745">
    <property type="term" value="F:4-hydroxy-3-methylbut-2-enyl diphosphate reductase activity"/>
    <property type="evidence" value="ECO:0007669"/>
    <property type="project" value="UniProtKB-UniRule"/>
</dbReference>
<dbReference type="HAMAP" id="MF_00191">
    <property type="entry name" value="IspH"/>
    <property type="match status" value="1"/>
</dbReference>
<feature type="binding site" evidence="12">
    <location>
        <position position="437"/>
    </location>
    <ligand>
        <name>(2E)-4-hydroxy-3-methylbut-2-enyl diphosphate</name>
        <dbReference type="ChEBI" id="CHEBI:128753"/>
    </ligand>
</feature>
<comment type="similarity">
    <text evidence="12">Belongs to the IspH family.</text>
</comment>
<feature type="binding site" evidence="12">
    <location>
        <position position="254"/>
    </location>
    <ligand>
        <name>dimethylallyl diphosphate</name>
        <dbReference type="ChEBI" id="CHEBI:57623"/>
    </ligand>
</feature>
<feature type="binding site" evidence="13">
    <location>
        <begin position="7"/>
        <end position="15"/>
    </location>
    <ligand>
        <name>ATP</name>
        <dbReference type="ChEBI" id="CHEBI:30616"/>
    </ligand>
</feature>
<dbReference type="GO" id="GO:0050992">
    <property type="term" value="P:dimethylallyl diphosphate biosynthetic process"/>
    <property type="evidence" value="ECO:0007669"/>
    <property type="project" value="UniProtKB-UniRule"/>
</dbReference>
<feature type="binding site" evidence="12">
    <location>
        <position position="338"/>
    </location>
    <ligand>
        <name>isopentenyl diphosphate</name>
        <dbReference type="ChEBI" id="CHEBI:128769"/>
    </ligand>
</feature>
<feature type="binding site" evidence="12">
    <location>
        <position position="338"/>
    </location>
    <ligand>
        <name>(2E)-4-hydroxy-3-methylbut-2-enyl diphosphate</name>
        <dbReference type="ChEBI" id="CHEBI:128753"/>
    </ligand>
</feature>
<keyword evidence="4 12" id="KW-0479">Metal-binding</keyword>
<feature type="binding site" evidence="12">
    <location>
        <position position="438"/>
    </location>
    <ligand>
        <name>(2E)-4-hydroxy-3-methylbut-2-enyl diphosphate</name>
        <dbReference type="ChEBI" id="CHEBI:128753"/>
    </ligand>
</feature>
<dbReference type="GO" id="GO:0006220">
    <property type="term" value="P:pyrimidine nucleotide metabolic process"/>
    <property type="evidence" value="ECO:0007669"/>
    <property type="project" value="UniProtKB-UniRule"/>
</dbReference>
<reference evidence="15 16" key="1">
    <citation type="submission" date="2017-01" db="EMBL/GenBank/DDBJ databases">
        <authorList>
            <person name="Erauso G."/>
        </authorList>
    </citation>
    <scope>NUCLEOTIDE SEQUENCE [LARGE SCALE GENOMIC DNA]</scope>
    <source>
        <strain evidence="15">MESINF1</strain>
    </source>
</reference>
<name>A0A7Z7LHF6_9BACT</name>
<feature type="binding site" evidence="12">
    <location>
        <position position="438"/>
    </location>
    <ligand>
        <name>isopentenyl diphosphate</name>
        <dbReference type="ChEBI" id="CHEBI:128769"/>
    </ligand>
</feature>
<dbReference type="NCBIfam" id="TIGR00216">
    <property type="entry name" value="ispH_lytB"/>
    <property type="match status" value="1"/>
</dbReference>
<dbReference type="InterPro" id="IPR003136">
    <property type="entry name" value="Cytidylate_kin"/>
</dbReference>
<dbReference type="HAMAP" id="MF_00238">
    <property type="entry name" value="Cytidyl_kinase_type1"/>
    <property type="match status" value="1"/>
</dbReference>
<evidence type="ECO:0000256" key="2">
    <source>
        <dbReference type="ARBA" id="ARBA00022485"/>
    </source>
</evidence>
<keyword evidence="12" id="KW-0414">Isoprene biosynthesis</keyword>
<evidence type="ECO:0000256" key="3">
    <source>
        <dbReference type="ARBA" id="ARBA00022679"/>
    </source>
</evidence>
<dbReference type="UniPathway" id="UPA00059">
    <property type="reaction ID" value="UER00105"/>
</dbReference>
<protein>
    <recommendedName>
        <fullName evidence="12 13">Multifunctional fusion protein</fullName>
    </recommendedName>
    <domain>
        <recommendedName>
            <fullName evidence="13">Cytidylate kinase</fullName>
            <shortName evidence="13">CK</shortName>
            <ecNumber evidence="13">2.7.4.25</ecNumber>
        </recommendedName>
        <alternativeName>
            <fullName evidence="13">Cytidine monophosphate kinase</fullName>
            <shortName evidence="13">CMP kinase</shortName>
        </alternativeName>
    </domain>
    <domain>
        <recommendedName>
            <fullName evidence="12">4-hydroxy-3-methylbut-2-enyl diphosphate reductase</fullName>
            <shortName evidence="12">HMBPP reductase</shortName>
            <ecNumber evidence="12">1.17.7.4</ecNumber>
        </recommendedName>
    </domain>
</protein>
<dbReference type="InterPro" id="IPR003451">
    <property type="entry name" value="LytB/IspH"/>
</dbReference>
<dbReference type="KEGG" id="minf:MESINF_2617"/>
<feature type="binding site" evidence="12">
    <location>
        <position position="437"/>
    </location>
    <ligand>
        <name>dimethylallyl diphosphate</name>
        <dbReference type="ChEBI" id="CHEBI:57623"/>
    </ligand>
</feature>
<comment type="catalytic activity">
    <reaction evidence="12">
        <text>isopentenyl diphosphate + 2 oxidized [2Fe-2S]-[ferredoxin] + H2O = (2E)-4-hydroxy-3-methylbut-2-enyl diphosphate + 2 reduced [2Fe-2S]-[ferredoxin] + 2 H(+)</text>
        <dbReference type="Rhea" id="RHEA:24488"/>
        <dbReference type="Rhea" id="RHEA-COMP:10000"/>
        <dbReference type="Rhea" id="RHEA-COMP:10001"/>
        <dbReference type="ChEBI" id="CHEBI:15377"/>
        <dbReference type="ChEBI" id="CHEBI:15378"/>
        <dbReference type="ChEBI" id="CHEBI:33737"/>
        <dbReference type="ChEBI" id="CHEBI:33738"/>
        <dbReference type="ChEBI" id="CHEBI:128753"/>
        <dbReference type="ChEBI" id="CHEBI:128769"/>
        <dbReference type="EC" id="1.17.7.4"/>
    </reaction>
</comment>
<comment type="similarity">
    <text evidence="1 13">Belongs to the cytidylate kinase family. Type 1 subfamily.</text>
</comment>
<keyword evidence="12" id="KW-0560">Oxidoreductase</keyword>
<feature type="binding site" evidence="12">
    <location>
        <position position="477"/>
    </location>
    <ligand>
        <name>dimethylallyl diphosphate</name>
        <dbReference type="ChEBI" id="CHEBI:57623"/>
    </ligand>
</feature>
<keyword evidence="8 12" id="KW-0408">Iron</keyword>
<feature type="binding site" evidence="12">
    <location>
        <position position="254"/>
    </location>
    <ligand>
        <name>isopentenyl diphosphate</name>
        <dbReference type="ChEBI" id="CHEBI:128769"/>
    </ligand>
</feature>
<feature type="binding site" evidence="12">
    <location>
        <position position="310"/>
    </location>
    <ligand>
        <name>[4Fe-4S] cluster</name>
        <dbReference type="ChEBI" id="CHEBI:49883"/>
    </ligand>
</feature>
<feature type="active site" description="Proton donor" evidence="12">
    <location>
        <position position="340"/>
    </location>
</feature>
<keyword evidence="9 12" id="KW-0411">Iron-sulfur</keyword>
<evidence type="ECO:0000256" key="8">
    <source>
        <dbReference type="ARBA" id="ARBA00023004"/>
    </source>
</evidence>
<keyword evidence="13" id="KW-0963">Cytoplasm</keyword>
<keyword evidence="16" id="KW-1185">Reference proteome</keyword>
<keyword evidence="3 13" id="KW-0808">Transferase</keyword>
<evidence type="ECO:0000256" key="1">
    <source>
        <dbReference type="ARBA" id="ARBA00009427"/>
    </source>
</evidence>
<sequence>MRIAIDGPAGSGKSTVAKLVALDLNFVYIDTGAMYRALALKAHRLKIEFSDESSMVEMMNHTYFSLSENGITLDGRPLGEEIRTSEVSMLSSDIARYPYVRTYLTEQQRNLSRQGNVVMEGRDIGTVVLPDAELKIFLTASIEERARRRYAEHLSSLKEIDYESVLQEMKVRDFNDSSRKIAPLKPAKDAILLDTTGLSISEVVQKVVAMAKKRQRVLLSKSVGFCYGVDRAVNEAIKILKSGKSVFATGEIVHNEDVMKKLKGLGLEIIEDISSYDSVDGIAIIRAHGIDPESEKRLREVFTEVIDLTCPIVYNVFSLAVDLQARGSFVVVFGKRNHPEVTALSGRLERYLIVEPGENYSSVVDSLKAIEHVTVISQTTMNTDDFKDFSSFLEENLGGRVEIHNTICRVTVERESEAKRLAREADTVIVVGGKNSSNTRKLLDIIRRLGKRAIHVQTTGDLPHEEMGKIGVISGTSTPYDQIQKILDYIDNKREVTDNGRETGPAR</sequence>
<feature type="binding site" evidence="12">
    <location>
        <position position="254"/>
    </location>
    <ligand>
        <name>(2E)-4-hydroxy-3-methylbut-2-enyl diphosphate</name>
        <dbReference type="ChEBI" id="CHEBI:128753"/>
    </ligand>
</feature>
<dbReference type="InterPro" id="IPR027417">
    <property type="entry name" value="P-loop_NTPase"/>
</dbReference>
<dbReference type="InterPro" id="IPR011994">
    <property type="entry name" value="Cytidylate_kinase_dom"/>
</dbReference>
<feature type="binding site" evidence="12">
    <location>
        <position position="226"/>
    </location>
    <ligand>
        <name>[4Fe-4S] cluster</name>
        <dbReference type="ChEBI" id="CHEBI:49883"/>
    </ligand>
</feature>
<comment type="function">
    <text evidence="12">Catalyzes the conversion of 1-hydroxy-2-methyl-2-(E)-butenyl 4-diphosphate (HMBPP) into a mixture of isopentenyl diphosphate (IPP) and dimethylallyl diphosphate (DMAPP). Acts in the terminal step of the DOXP/MEP pathway for isoprenoid precursor biosynthesis.</text>
</comment>
<dbReference type="GO" id="GO:0019288">
    <property type="term" value="P:isopentenyl diphosphate biosynthetic process, methylerythritol 4-phosphate pathway"/>
    <property type="evidence" value="ECO:0007669"/>
    <property type="project" value="UniProtKB-UniRule"/>
</dbReference>
<dbReference type="GO" id="GO:0005737">
    <property type="term" value="C:cytoplasm"/>
    <property type="evidence" value="ECO:0007669"/>
    <property type="project" value="UniProtKB-SubCell"/>
</dbReference>
<comment type="subcellular location">
    <subcellularLocation>
        <location evidence="13">Cytoplasm</location>
    </subcellularLocation>
</comment>
<evidence type="ECO:0000256" key="12">
    <source>
        <dbReference type="HAMAP-Rule" id="MF_00191"/>
    </source>
</evidence>
<evidence type="ECO:0000256" key="9">
    <source>
        <dbReference type="ARBA" id="ARBA00023014"/>
    </source>
</evidence>
<evidence type="ECO:0000313" key="16">
    <source>
        <dbReference type="Proteomes" id="UP000250796"/>
    </source>
</evidence>
<feature type="binding site" evidence="12">
    <location>
        <position position="436"/>
    </location>
    <ligand>
        <name>isopentenyl diphosphate</name>
        <dbReference type="ChEBI" id="CHEBI:128769"/>
    </ligand>
</feature>
<feature type="binding site" evidence="12">
    <location>
        <position position="436"/>
    </location>
    <ligand>
        <name>(2E)-4-hydroxy-3-methylbut-2-enyl diphosphate</name>
        <dbReference type="ChEBI" id="CHEBI:128753"/>
    </ligand>
</feature>
<dbReference type="Gene3D" id="3.40.1010.20">
    <property type="entry name" value="4-hydroxy-3-methylbut-2-enyl diphosphate reductase, catalytic domain"/>
    <property type="match status" value="2"/>
</dbReference>
<dbReference type="GO" id="GO:0016114">
    <property type="term" value="P:terpenoid biosynthetic process"/>
    <property type="evidence" value="ECO:0007669"/>
    <property type="project" value="UniProtKB-UniRule"/>
</dbReference>
<keyword evidence="2 12" id="KW-0004">4Fe-4S</keyword>
<keyword evidence="5 13" id="KW-0547">Nucleotide-binding</keyword>
<dbReference type="EMBL" id="LS974202">
    <property type="protein sequence ID" value="SSC14057.1"/>
    <property type="molecule type" value="Genomic_DNA"/>
</dbReference>
<organism evidence="15 16">
    <name type="scientific">Mesotoga infera</name>
    <dbReference type="NCBI Taxonomy" id="1236046"/>
    <lineage>
        <taxon>Bacteria</taxon>
        <taxon>Thermotogati</taxon>
        <taxon>Thermotogota</taxon>
        <taxon>Thermotogae</taxon>
        <taxon>Kosmotogales</taxon>
        <taxon>Kosmotogaceae</taxon>
        <taxon>Mesotoga</taxon>
    </lineage>
</organism>
<evidence type="ECO:0000256" key="7">
    <source>
        <dbReference type="ARBA" id="ARBA00022840"/>
    </source>
</evidence>
<feature type="binding site" evidence="12">
    <location>
        <position position="477"/>
    </location>
    <ligand>
        <name>(2E)-4-hydroxy-3-methylbut-2-enyl diphosphate</name>
        <dbReference type="ChEBI" id="CHEBI:128753"/>
    </ligand>
</feature>
<dbReference type="Gene3D" id="3.40.50.11270">
    <property type="match status" value="1"/>
</dbReference>
<dbReference type="AlphaFoldDB" id="A0A7Z7LHF6"/>
<accession>A0A7Z7LHF6</accession>
<evidence type="ECO:0000259" key="14">
    <source>
        <dbReference type="Pfam" id="PF02224"/>
    </source>
</evidence>
<feature type="binding site" evidence="12">
    <location>
        <position position="288"/>
    </location>
    <ligand>
        <name>(2E)-4-hydroxy-3-methylbut-2-enyl diphosphate</name>
        <dbReference type="ChEBI" id="CHEBI:128753"/>
    </ligand>
</feature>
<dbReference type="Pfam" id="PF02224">
    <property type="entry name" value="Cytidylate_kin"/>
    <property type="match status" value="1"/>
</dbReference>
<evidence type="ECO:0000256" key="13">
    <source>
        <dbReference type="HAMAP-Rule" id="MF_00238"/>
    </source>
</evidence>
<keyword evidence="7 13" id="KW-0067">ATP-binding</keyword>
<feature type="binding site" evidence="12">
    <location>
        <position position="338"/>
    </location>
    <ligand>
        <name>dimethylallyl diphosphate</name>
        <dbReference type="ChEBI" id="CHEBI:57623"/>
    </ligand>
</feature>
<comment type="pathway">
    <text evidence="12">Isoprenoid biosynthesis; dimethylallyl diphosphate biosynthesis; dimethylallyl diphosphate from (2E)-4-hydroxy-3-methylbutenyl diphosphate: step 1/1.</text>
</comment>
<feature type="binding site" evidence="12">
    <location>
        <position position="436"/>
    </location>
    <ligand>
        <name>dimethylallyl diphosphate</name>
        <dbReference type="ChEBI" id="CHEBI:57623"/>
    </ligand>
</feature>
<feature type="binding site" evidence="12">
    <location>
        <position position="437"/>
    </location>
    <ligand>
        <name>isopentenyl diphosphate</name>
        <dbReference type="ChEBI" id="CHEBI:128769"/>
    </ligand>
</feature>
<comment type="catalytic activity">
    <reaction evidence="11 13">
        <text>CMP + ATP = CDP + ADP</text>
        <dbReference type="Rhea" id="RHEA:11600"/>
        <dbReference type="ChEBI" id="CHEBI:30616"/>
        <dbReference type="ChEBI" id="CHEBI:58069"/>
        <dbReference type="ChEBI" id="CHEBI:60377"/>
        <dbReference type="ChEBI" id="CHEBI:456216"/>
        <dbReference type="EC" id="2.7.4.25"/>
    </reaction>
</comment>
<dbReference type="SUPFAM" id="SSF52540">
    <property type="entry name" value="P-loop containing nucleoside triphosphate hydrolases"/>
    <property type="match status" value="1"/>
</dbReference>
<dbReference type="PANTHER" id="PTHR30426">
    <property type="entry name" value="4-HYDROXY-3-METHYLBUT-2-ENYL DIPHOSPHATE REDUCTASE"/>
    <property type="match status" value="1"/>
</dbReference>
<feature type="binding site" evidence="12">
    <location>
        <position position="477"/>
    </location>
    <ligand>
        <name>isopentenyl diphosphate</name>
        <dbReference type="ChEBI" id="CHEBI:128769"/>
    </ligand>
</feature>
<dbReference type="CDD" id="cd13944">
    <property type="entry name" value="lytB_ispH"/>
    <property type="match status" value="1"/>
</dbReference>
<dbReference type="EC" id="2.7.4.25" evidence="13"/>
<dbReference type="Pfam" id="PF02401">
    <property type="entry name" value="LYTB"/>
    <property type="match status" value="1"/>
</dbReference>
<dbReference type="Gene3D" id="3.40.50.300">
    <property type="entry name" value="P-loop containing nucleotide triphosphate hydrolases"/>
    <property type="match status" value="1"/>
</dbReference>
<feature type="domain" description="Cytidylate kinase" evidence="14">
    <location>
        <begin position="3"/>
        <end position="212"/>
    </location>
</feature>
<comment type="catalytic activity">
    <reaction evidence="10 13">
        <text>dCMP + ATP = dCDP + ADP</text>
        <dbReference type="Rhea" id="RHEA:25094"/>
        <dbReference type="ChEBI" id="CHEBI:30616"/>
        <dbReference type="ChEBI" id="CHEBI:57566"/>
        <dbReference type="ChEBI" id="CHEBI:58593"/>
        <dbReference type="ChEBI" id="CHEBI:456216"/>
        <dbReference type="EC" id="2.7.4.25"/>
    </reaction>
</comment>
<keyword evidence="6 13" id="KW-0418">Kinase</keyword>
<dbReference type="GO" id="GO:0036431">
    <property type="term" value="F:dCMP kinase activity"/>
    <property type="evidence" value="ECO:0007669"/>
    <property type="project" value="InterPro"/>
</dbReference>
<dbReference type="NCBIfam" id="TIGR00017">
    <property type="entry name" value="cmk"/>
    <property type="match status" value="1"/>
</dbReference>
<proteinExistence type="inferred from homology"/>
<feature type="binding site" evidence="12">
    <location>
        <position position="438"/>
    </location>
    <ligand>
        <name>dimethylallyl diphosphate</name>
        <dbReference type="ChEBI" id="CHEBI:57623"/>
    </ligand>
</feature>
<evidence type="ECO:0000256" key="6">
    <source>
        <dbReference type="ARBA" id="ARBA00022777"/>
    </source>
</evidence>
<feature type="binding site" evidence="12">
    <location>
        <position position="288"/>
    </location>
    <ligand>
        <name>isopentenyl diphosphate</name>
        <dbReference type="ChEBI" id="CHEBI:128769"/>
    </ligand>
</feature>
<evidence type="ECO:0000256" key="10">
    <source>
        <dbReference type="ARBA" id="ARBA00047615"/>
    </source>
</evidence>
<dbReference type="GO" id="GO:0005524">
    <property type="term" value="F:ATP binding"/>
    <property type="evidence" value="ECO:0007669"/>
    <property type="project" value="UniProtKB-UniRule"/>
</dbReference>